<feature type="compositionally biased region" description="Basic and acidic residues" evidence="1">
    <location>
        <begin position="147"/>
        <end position="157"/>
    </location>
</feature>
<dbReference type="AlphaFoldDB" id="A0A6V7PE67"/>
<dbReference type="PANTHER" id="PTHR33781:SF1">
    <property type="entry name" value="PROTEIN PHYTOCHROME KINASE SUBSTRATE 4"/>
    <property type="match status" value="1"/>
</dbReference>
<name>A0A6V7PE67_ANACO</name>
<feature type="compositionally biased region" description="Low complexity" evidence="1">
    <location>
        <begin position="100"/>
        <end position="116"/>
    </location>
</feature>
<organism evidence="2">
    <name type="scientific">Ananas comosus var. bracteatus</name>
    <name type="common">red pineapple</name>
    <dbReference type="NCBI Taxonomy" id="296719"/>
    <lineage>
        <taxon>Eukaryota</taxon>
        <taxon>Viridiplantae</taxon>
        <taxon>Streptophyta</taxon>
        <taxon>Embryophyta</taxon>
        <taxon>Tracheophyta</taxon>
        <taxon>Spermatophyta</taxon>
        <taxon>Magnoliopsida</taxon>
        <taxon>Liliopsida</taxon>
        <taxon>Poales</taxon>
        <taxon>Bromeliaceae</taxon>
        <taxon>Bromelioideae</taxon>
        <taxon>Ananas</taxon>
    </lineage>
</organism>
<accession>A0A6V7PE67</accession>
<feature type="compositionally biased region" description="Basic residues" evidence="1">
    <location>
        <begin position="40"/>
        <end position="69"/>
    </location>
</feature>
<feature type="compositionally biased region" description="Basic and acidic residues" evidence="1">
    <location>
        <begin position="280"/>
        <end position="290"/>
    </location>
</feature>
<proteinExistence type="predicted"/>
<protein>
    <submittedName>
        <fullName evidence="2">Uncharacterized protein</fullName>
    </submittedName>
</protein>
<feature type="compositionally biased region" description="Polar residues" evidence="1">
    <location>
        <begin position="123"/>
        <end position="135"/>
    </location>
</feature>
<dbReference type="PANTHER" id="PTHR33781">
    <property type="entry name" value="PROTEIN PHYTOCHROME KINASE SUBSTRATE 1-RELATED"/>
    <property type="match status" value="1"/>
</dbReference>
<evidence type="ECO:0000313" key="2">
    <source>
        <dbReference type="EMBL" id="CAD1828984.1"/>
    </source>
</evidence>
<sequence>MERYRITPSFNNGSSLSSPRPHFNSNSPFYLSVPPNPPPPRRRPRATPRRRRAEHLRRRALLQRQRRRPQLGPEARRGGRRRRRRASPALERCGLSANPRGSSVSSSVDGYGRSSRIGPYATPTASSEASWNSRSGLLANPPGAVAVKEKRDHEERSGGGGDNEGEDNPGNWAKATPFSPRRSRRLSRLRWAEESVRGAGAFSFPVLGAPPTTCSIDDPPRDSLEVFRPAEEEAAAVVAALRKSAELHKKSAEADEVGSDASSDLFEIESFSTSCAAYRRRDSLDDEPRRPGGLGAGFRKSMEESAPSEWGYAPSEASVEWSVATAEGFDRASVANFSSAASEFDEFRFLQAEHDRFAAAVSGAAAAASSKKKGTAAAGGACS</sequence>
<dbReference type="InterPro" id="IPR039615">
    <property type="entry name" value="PKS"/>
</dbReference>
<feature type="region of interest" description="Disordered" evidence="1">
    <location>
        <begin position="1"/>
        <end position="184"/>
    </location>
</feature>
<feature type="compositionally biased region" description="Polar residues" evidence="1">
    <location>
        <begin position="8"/>
        <end position="29"/>
    </location>
</feature>
<dbReference type="EMBL" id="LR862147">
    <property type="protein sequence ID" value="CAD1828984.1"/>
    <property type="molecule type" value="Genomic_DNA"/>
</dbReference>
<feature type="region of interest" description="Disordered" evidence="1">
    <location>
        <begin position="280"/>
        <end position="313"/>
    </location>
</feature>
<gene>
    <name evidence="2" type="ORF">CB5_LOCUS12195</name>
</gene>
<evidence type="ECO:0000256" key="1">
    <source>
        <dbReference type="SAM" id="MobiDB-lite"/>
    </source>
</evidence>
<reference evidence="2" key="1">
    <citation type="submission" date="2020-07" db="EMBL/GenBank/DDBJ databases">
        <authorList>
            <person name="Lin J."/>
        </authorList>
    </citation>
    <scope>NUCLEOTIDE SEQUENCE</scope>
</reference>
<dbReference type="GO" id="GO:0009638">
    <property type="term" value="P:phototropism"/>
    <property type="evidence" value="ECO:0007669"/>
    <property type="project" value="InterPro"/>
</dbReference>